<feature type="region of interest" description="Disordered" evidence="8">
    <location>
        <begin position="1"/>
        <end position="26"/>
    </location>
</feature>
<keyword evidence="10" id="KW-1185">Reference proteome</keyword>
<keyword evidence="6" id="KW-0966">Cell projection</keyword>
<keyword evidence="5" id="KW-0969">Cilium</keyword>
<feature type="region of interest" description="Disordered" evidence="8">
    <location>
        <begin position="406"/>
        <end position="432"/>
    </location>
</feature>
<evidence type="ECO:0000313" key="9">
    <source>
        <dbReference type="EMBL" id="KAK8889709.1"/>
    </source>
</evidence>
<organism evidence="9 10">
    <name type="scientific">Tritrichomonas musculus</name>
    <dbReference type="NCBI Taxonomy" id="1915356"/>
    <lineage>
        <taxon>Eukaryota</taxon>
        <taxon>Metamonada</taxon>
        <taxon>Parabasalia</taxon>
        <taxon>Tritrichomonadida</taxon>
        <taxon>Tritrichomonadidae</taxon>
        <taxon>Tritrichomonas</taxon>
    </lineage>
</organism>
<evidence type="ECO:0000256" key="8">
    <source>
        <dbReference type="SAM" id="MobiDB-lite"/>
    </source>
</evidence>
<evidence type="ECO:0000256" key="3">
    <source>
        <dbReference type="ARBA" id="ARBA00014087"/>
    </source>
</evidence>
<dbReference type="PANTHER" id="PTHR31954:SF1">
    <property type="entry name" value="CILIA- AND FLAGELLA-ASSOCIATED PROTEIN 157"/>
    <property type="match status" value="1"/>
</dbReference>
<name>A0ABR2KF02_9EUKA</name>
<dbReference type="Proteomes" id="UP001470230">
    <property type="component" value="Unassembled WGS sequence"/>
</dbReference>
<evidence type="ECO:0000256" key="2">
    <source>
        <dbReference type="ARBA" id="ARBA00010841"/>
    </source>
</evidence>
<comment type="subcellular location">
    <subcellularLocation>
        <location evidence="1">Cell projection</location>
        <location evidence="1">Cilium</location>
    </subcellularLocation>
</comment>
<comment type="similarity">
    <text evidence="2">Belongs to the CFAP157 family.</text>
</comment>
<dbReference type="InterPro" id="IPR038844">
    <property type="entry name" value="CFAP157"/>
</dbReference>
<sequence>MNNAKGKEKDAGKGEPPKPTAKELEIKSTVMENDLMSARSARSDATQLILQFKKQLQEAALQVEKKAETQQSRIEFLTRTLNSAEKEKDKLISRIRQFENESQAQKEKYDQQVEAIQYQTKEIESSYTNKIQNALTQLRSLREFQEHKHQMDERMRNLGNQIAKERKQRTTELAAIHKKLVAQREYYEHQLTTKLSEADEYATKFDDLDLDKATTKILHETEERREAIKAEANMASDVIKRNDQLRHQIQDLEQQCKVLNDSEKNLTSQTVDLKAKLEDIKRKVNESIELSKSRIQQLKDRMANKIFELENRLEEDKRQKEILSRELNLAQHQLASAEAQRDERLKKDRNLLGVMNESAIFILTSLEMQEKDPTKEELAAHSSALNAVIRKIANVSQDMTGVEPSFVKESSKDFPPQNDTKTKSFVSSGKPSHLTAAVRKAKSQAKNAEDFRNLPEYQKLFGKDTKNSRIYGRSKVVRVNSNRSGK</sequence>
<evidence type="ECO:0000256" key="4">
    <source>
        <dbReference type="ARBA" id="ARBA00023054"/>
    </source>
</evidence>
<evidence type="ECO:0000256" key="6">
    <source>
        <dbReference type="ARBA" id="ARBA00023273"/>
    </source>
</evidence>
<evidence type="ECO:0000256" key="5">
    <source>
        <dbReference type="ARBA" id="ARBA00023069"/>
    </source>
</evidence>
<gene>
    <name evidence="9" type="ORF">M9Y10_034462</name>
</gene>
<dbReference type="EMBL" id="JAPFFF010000005">
    <property type="protein sequence ID" value="KAK8889709.1"/>
    <property type="molecule type" value="Genomic_DNA"/>
</dbReference>
<protein>
    <recommendedName>
        <fullName evidence="3">Cilia- and flagella-associated protein 157</fullName>
    </recommendedName>
</protein>
<evidence type="ECO:0000313" key="10">
    <source>
        <dbReference type="Proteomes" id="UP001470230"/>
    </source>
</evidence>
<feature type="coiled-coil region" evidence="7">
    <location>
        <begin position="141"/>
        <end position="168"/>
    </location>
</feature>
<accession>A0ABR2KF02</accession>
<comment type="caution">
    <text evidence="9">The sequence shown here is derived from an EMBL/GenBank/DDBJ whole genome shotgun (WGS) entry which is preliminary data.</text>
</comment>
<feature type="coiled-coil region" evidence="7">
    <location>
        <begin position="53"/>
        <end position="115"/>
    </location>
</feature>
<proteinExistence type="inferred from homology"/>
<dbReference type="PANTHER" id="PTHR31954">
    <property type="entry name" value="CILIA- AND FLAGELLA-ASSOCIATED PROTEIN 157"/>
    <property type="match status" value="1"/>
</dbReference>
<feature type="compositionally biased region" description="Polar residues" evidence="8">
    <location>
        <begin position="417"/>
        <end position="430"/>
    </location>
</feature>
<reference evidence="9 10" key="1">
    <citation type="submission" date="2024-04" db="EMBL/GenBank/DDBJ databases">
        <title>Tritrichomonas musculus Genome.</title>
        <authorList>
            <person name="Alves-Ferreira E."/>
            <person name="Grigg M."/>
            <person name="Lorenzi H."/>
            <person name="Galac M."/>
        </authorList>
    </citation>
    <scope>NUCLEOTIDE SEQUENCE [LARGE SCALE GENOMIC DNA]</scope>
    <source>
        <strain evidence="9 10">EAF2021</strain>
    </source>
</reference>
<feature type="coiled-coil region" evidence="7">
    <location>
        <begin position="218"/>
        <end position="347"/>
    </location>
</feature>
<keyword evidence="4 7" id="KW-0175">Coiled coil</keyword>
<evidence type="ECO:0000256" key="7">
    <source>
        <dbReference type="SAM" id="Coils"/>
    </source>
</evidence>
<evidence type="ECO:0000256" key="1">
    <source>
        <dbReference type="ARBA" id="ARBA00004138"/>
    </source>
</evidence>